<keyword evidence="3" id="KW-1185">Reference proteome</keyword>
<accession>A0A165ENG1</accession>
<dbReference type="AlphaFoldDB" id="A0A165ENG1"/>
<evidence type="ECO:0000313" key="3">
    <source>
        <dbReference type="Proteomes" id="UP000076871"/>
    </source>
</evidence>
<proteinExistence type="predicted"/>
<dbReference type="EMBL" id="KV427619">
    <property type="protein sequence ID" value="KZT07429.1"/>
    <property type="molecule type" value="Genomic_DNA"/>
</dbReference>
<sequence length="313" mass="35786">MVFSRVITATKRAYRCLLSIARRTTQAFAKKIVFPTISPHRAILYLIFSEYVSQFHLEDYVYHPGTFHIKPLPQGPGYYAWIVISHVCSHWRTVAIDEPTLWGRILLQPSQRIEAMSESIKTMLMRSKWAVLDVTMDFRGFSGMCFEQRNITSVLAELRRIKALRIHGDAGQSLNVVYYAAAPPELISREAPNLRTVEIDSVGWNHRMERFSLPYDPFHLTGEWVHNLQSIEIMSSGGSFPWGHPYSFSGLRHLKLGPDAWCKSAREDVLRILGQLPLLETLSLRLRGRQNELSSTGPATSYQSPTVSLRKLQ</sequence>
<organism evidence="2 3">
    <name type="scientific">Laetiporus sulphureus 93-53</name>
    <dbReference type="NCBI Taxonomy" id="1314785"/>
    <lineage>
        <taxon>Eukaryota</taxon>
        <taxon>Fungi</taxon>
        <taxon>Dikarya</taxon>
        <taxon>Basidiomycota</taxon>
        <taxon>Agaricomycotina</taxon>
        <taxon>Agaricomycetes</taxon>
        <taxon>Polyporales</taxon>
        <taxon>Laetiporus</taxon>
    </lineage>
</organism>
<dbReference type="GeneID" id="63824007"/>
<dbReference type="OrthoDB" id="3271012at2759"/>
<dbReference type="Proteomes" id="UP000076871">
    <property type="component" value="Unassembled WGS sequence"/>
</dbReference>
<evidence type="ECO:0000256" key="1">
    <source>
        <dbReference type="SAM" id="MobiDB-lite"/>
    </source>
</evidence>
<feature type="region of interest" description="Disordered" evidence="1">
    <location>
        <begin position="292"/>
        <end position="313"/>
    </location>
</feature>
<dbReference type="InParanoid" id="A0A165ENG1"/>
<reference evidence="2 3" key="1">
    <citation type="journal article" date="2016" name="Mol. Biol. Evol.">
        <title>Comparative Genomics of Early-Diverging Mushroom-Forming Fungi Provides Insights into the Origins of Lignocellulose Decay Capabilities.</title>
        <authorList>
            <person name="Nagy L.G."/>
            <person name="Riley R."/>
            <person name="Tritt A."/>
            <person name="Adam C."/>
            <person name="Daum C."/>
            <person name="Floudas D."/>
            <person name="Sun H."/>
            <person name="Yadav J.S."/>
            <person name="Pangilinan J."/>
            <person name="Larsson K.H."/>
            <person name="Matsuura K."/>
            <person name="Barry K."/>
            <person name="Labutti K."/>
            <person name="Kuo R."/>
            <person name="Ohm R.A."/>
            <person name="Bhattacharya S.S."/>
            <person name="Shirouzu T."/>
            <person name="Yoshinaga Y."/>
            <person name="Martin F.M."/>
            <person name="Grigoriev I.V."/>
            <person name="Hibbett D.S."/>
        </authorList>
    </citation>
    <scope>NUCLEOTIDE SEQUENCE [LARGE SCALE GENOMIC DNA]</scope>
    <source>
        <strain evidence="2 3">93-53</strain>
    </source>
</reference>
<gene>
    <name evidence="2" type="ORF">LAESUDRAFT_713538</name>
</gene>
<evidence type="ECO:0000313" key="2">
    <source>
        <dbReference type="EMBL" id="KZT07429.1"/>
    </source>
</evidence>
<dbReference type="RefSeq" id="XP_040765169.1">
    <property type="nucleotide sequence ID" value="XM_040906978.1"/>
</dbReference>
<dbReference type="STRING" id="1314785.A0A165ENG1"/>
<name>A0A165ENG1_9APHY</name>
<feature type="compositionally biased region" description="Polar residues" evidence="1">
    <location>
        <begin position="292"/>
        <end position="307"/>
    </location>
</feature>
<protein>
    <submittedName>
        <fullName evidence="2">Uncharacterized protein</fullName>
    </submittedName>
</protein>